<dbReference type="AlphaFoldDB" id="A0A0W4ZS09"/>
<reference evidence="3" key="1">
    <citation type="journal article" date="2016" name="Nat. Commun.">
        <title>Genome analysis of three Pneumocystis species reveals adaptation mechanisms to life exclusively in mammalian hosts.</title>
        <authorList>
            <person name="Ma L."/>
            <person name="Chen Z."/>
            <person name="Huang D.W."/>
            <person name="Kutty G."/>
            <person name="Ishihara M."/>
            <person name="Wang H."/>
            <person name="Abouelleil A."/>
            <person name="Bishop L."/>
            <person name="Davey E."/>
            <person name="Deng R."/>
            <person name="Deng X."/>
            <person name="Fan L."/>
            <person name="Fantoni G."/>
            <person name="Fitzgerald M."/>
            <person name="Gogineni E."/>
            <person name="Goldberg J.M."/>
            <person name="Handley G."/>
            <person name="Hu X."/>
            <person name="Huber C."/>
            <person name="Jiao X."/>
            <person name="Jones K."/>
            <person name="Levin J.Z."/>
            <person name="Liu Y."/>
            <person name="Macdonald P."/>
            <person name="Melnikov A."/>
            <person name="Raley C."/>
            <person name="Sassi M."/>
            <person name="Sherman B.T."/>
            <person name="Song X."/>
            <person name="Sykes S."/>
            <person name="Tran B."/>
            <person name="Walsh L."/>
            <person name="Xia Y."/>
            <person name="Yang J."/>
            <person name="Young S."/>
            <person name="Zeng Q."/>
            <person name="Zheng X."/>
            <person name="Stephens R."/>
            <person name="Nusbaum C."/>
            <person name="Birren B.W."/>
            <person name="Azadi P."/>
            <person name="Lempicki R.A."/>
            <person name="Cuomo C.A."/>
            <person name="Kovacs J.A."/>
        </authorList>
    </citation>
    <scope>NUCLEOTIDE SEQUENCE [LARGE SCALE GENOMIC DNA]</scope>
    <source>
        <strain evidence="3">RU7</strain>
    </source>
</reference>
<dbReference type="RefSeq" id="XP_018230130.1">
    <property type="nucleotide sequence ID" value="XM_018373476.1"/>
</dbReference>
<accession>A0A0W4ZS09</accession>
<dbReference type="VEuPathDB" id="FungiDB:T551_01213"/>
<evidence type="ECO:0000313" key="3">
    <source>
        <dbReference type="Proteomes" id="UP000053447"/>
    </source>
</evidence>
<evidence type="ECO:0000313" key="2">
    <source>
        <dbReference type="EMBL" id="KTW31140.1"/>
    </source>
</evidence>
<keyword evidence="3" id="KW-1185">Reference proteome</keyword>
<name>A0A0W4ZS09_PNEJ7</name>
<feature type="compositionally biased region" description="Polar residues" evidence="1">
    <location>
        <begin position="90"/>
        <end position="102"/>
    </location>
</feature>
<dbReference type="GeneID" id="28939731"/>
<proteinExistence type="predicted"/>
<dbReference type="EMBL" id="LFWA01000005">
    <property type="protein sequence ID" value="KTW31140.1"/>
    <property type="molecule type" value="Genomic_DNA"/>
</dbReference>
<dbReference type="Proteomes" id="UP000053447">
    <property type="component" value="Unassembled WGS sequence"/>
</dbReference>
<evidence type="ECO:0000256" key="1">
    <source>
        <dbReference type="SAM" id="MobiDB-lite"/>
    </source>
</evidence>
<sequence length="102" mass="10883">MGTSRATVGGNKYGSNQGDKQIVMRVTVSAMVCIRHERQLFVTSSSKQKSSISVNSVTLAETSPSSNALSTCLQVGNSLPHPDRGHPMCKNSTISKVSDNEE</sequence>
<feature type="region of interest" description="Disordered" evidence="1">
    <location>
        <begin position="78"/>
        <end position="102"/>
    </location>
</feature>
<protein>
    <submittedName>
        <fullName evidence="2">Uncharacterized protein</fullName>
    </submittedName>
</protein>
<gene>
    <name evidence="2" type="ORF">T551_01213</name>
</gene>
<comment type="caution">
    <text evidence="2">The sequence shown here is derived from an EMBL/GenBank/DDBJ whole genome shotgun (WGS) entry which is preliminary data.</text>
</comment>
<organism evidence="2 3">
    <name type="scientific">Pneumocystis jirovecii (strain RU7)</name>
    <name type="common">Human pneumocystis pneumonia agent</name>
    <dbReference type="NCBI Taxonomy" id="1408657"/>
    <lineage>
        <taxon>Eukaryota</taxon>
        <taxon>Fungi</taxon>
        <taxon>Dikarya</taxon>
        <taxon>Ascomycota</taxon>
        <taxon>Taphrinomycotina</taxon>
        <taxon>Pneumocystomycetes</taxon>
        <taxon>Pneumocystaceae</taxon>
        <taxon>Pneumocystis</taxon>
    </lineage>
</organism>